<dbReference type="EMBL" id="GGEC01065094">
    <property type="protein sequence ID" value="MBX45578.1"/>
    <property type="molecule type" value="Transcribed_RNA"/>
</dbReference>
<accession>A0A2P2NSV9</accession>
<name>A0A2P2NSV9_RHIMU</name>
<organism evidence="1">
    <name type="scientific">Rhizophora mucronata</name>
    <name type="common">Asiatic mangrove</name>
    <dbReference type="NCBI Taxonomy" id="61149"/>
    <lineage>
        <taxon>Eukaryota</taxon>
        <taxon>Viridiplantae</taxon>
        <taxon>Streptophyta</taxon>
        <taxon>Embryophyta</taxon>
        <taxon>Tracheophyta</taxon>
        <taxon>Spermatophyta</taxon>
        <taxon>Magnoliopsida</taxon>
        <taxon>eudicotyledons</taxon>
        <taxon>Gunneridae</taxon>
        <taxon>Pentapetalae</taxon>
        <taxon>rosids</taxon>
        <taxon>fabids</taxon>
        <taxon>Malpighiales</taxon>
        <taxon>Rhizophoraceae</taxon>
        <taxon>Rhizophora</taxon>
    </lineage>
</organism>
<evidence type="ECO:0000313" key="1">
    <source>
        <dbReference type="EMBL" id="MBX45578.1"/>
    </source>
</evidence>
<sequence length="17" mass="2018">MVLYPLGLDSKSVRRRK</sequence>
<protein>
    <submittedName>
        <fullName evidence="1">Uncharacterized protein</fullName>
    </submittedName>
</protein>
<dbReference type="AlphaFoldDB" id="A0A2P2NSV9"/>
<proteinExistence type="predicted"/>
<reference evidence="1" key="1">
    <citation type="submission" date="2018-02" db="EMBL/GenBank/DDBJ databases">
        <title>Rhizophora mucronata_Transcriptome.</title>
        <authorList>
            <person name="Meera S.P."/>
            <person name="Sreeshan A."/>
            <person name="Augustine A."/>
        </authorList>
    </citation>
    <scope>NUCLEOTIDE SEQUENCE</scope>
    <source>
        <tissue evidence="1">Leaf</tissue>
    </source>
</reference>